<evidence type="ECO:0008006" key="3">
    <source>
        <dbReference type="Google" id="ProtNLM"/>
    </source>
</evidence>
<name>A0ABQ9HUU3_9NEOP</name>
<comment type="caution">
    <text evidence="1">The sequence shown here is derived from an EMBL/GenBank/DDBJ whole genome shotgun (WGS) entry which is preliminary data.</text>
</comment>
<protein>
    <recommendedName>
        <fullName evidence="3">Transposase</fullName>
    </recommendedName>
</protein>
<evidence type="ECO:0000313" key="2">
    <source>
        <dbReference type="Proteomes" id="UP001159363"/>
    </source>
</evidence>
<gene>
    <name evidence="1" type="ORF">PR048_007651</name>
</gene>
<dbReference type="Proteomes" id="UP001159363">
    <property type="component" value="Chromosome 3"/>
</dbReference>
<proteinExistence type="predicted"/>
<dbReference type="EMBL" id="JARBHB010000003">
    <property type="protein sequence ID" value="KAJ8888164.1"/>
    <property type="molecule type" value="Genomic_DNA"/>
</dbReference>
<organism evidence="1 2">
    <name type="scientific">Dryococelus australis</name>
    <dbReference type="NCBI Taxonomy" id="614101"/>
    <lineage>
        <taxon>Eukaryota</taxon>
        <taxon>Metazoa</taxon>
        <taxon>Ecdysozoa</taxon>
        <taxon>Arthropoda</taxon>
        <taxon>Hexapoda</taxon>
        <taxon>Insecta</taxon>
        <taxon>Pterygota</taxon>
        <taxon>Neoptera</taxon>
        <taxon>Polyneoptera</taxon>
        <taxon>Phasmatodea</taxon>
        <taxon>Verophasmatodea</taxon>
        <taxon>Anareolatae</taxon>
        <taxon>Phasmatidae</taxon>
        <taxon>Eurycanthinae</taxon>
        <taxon>Dryococelus</taxon>
    </lineage>
</organism>
<sequence length="473" mass="52297">MSSTHSNNCGTVCLWTTSGVYWTRCQIVRVAVCISGAAFETLLKMSGRRTTDPCVMVLMIHLCDHTHVRNAGHSRSVRTVIRQHINDMPSTSACSIARQMGVSHSTVWAVLWANHHHPYRWQKGLEGSSAELRGLGKHVCLDSAEEIKTGWERETQVLAVLRVLRGLLQFPGCRYGHRAPDIGARVAHMLRVPASHQGESGSIHDGVTPGFSNVGIVPDEVTGRWVFSGISRFPGPCIPATLHAHLISPTSAPKTSRYNTNYGTSVRAVVRPRASNHGEQGSIPGGVTPGFAHMTGKICGFNDLDHVVSNSRLQTSRHRIQGLVWGIVSNEATKAKIDFTKRSILKPASFHHWLLHTCEVTPFLTGLHVIGARSSEVFGYWCGVTQGVSNKAWFNDEFIAKAHVFAVRAPSISRDIIVCLLVASVQAVYRRMRLLYRTVKHSLTLLLPAYHWLTVKRGVSKELSSNHNSRRKE</sequence>
<evidence type="ECO:0000313" key="1">
    <source>
        <dbReference type="EMBL" id="KAJ8888164.1"/>
    </source>
</evidence>
<keyword evidence="2" id="KW-1185">Reference proteome</keyword>
<accession>A0ABQ9HUU3</accession>
<reference evidence="1 2" key="1">
    <citation type="submission" date="2023-02" db="EMBL/GenBank/DDBJ databases">
        <title>LHISI_Scaffold_Assembly.</title>
        <authorList>
            <person name="Stuart O.P."/>
            <person name="Cleave R."/>
            <person name="Magrath M.J.L."/>
            <person name="Mikheyev A.S."/>
        </authorList>
    </citation>
    <scope>NUCLEOTIDE SEQUENCE [LARGE SCALE GENOMIC DNA]</scope>
    <source>
        <strain evidence="1">Daus_M_001</strain>
        <tissue evidence="1">Leg muscle</tissue>
    </source>
</reference>